<reference evidence="4" key="1">
    <citation type="submission" date="2022-08" db="EMBL/GenBank/DDBJ databases">
        <authorList>
            <person name="Marques A."/>
        </authorList>
    </citation>
    <scope>NUCLEOTIDE SEQUENCE</scope>
    <source>
        <strain evidence="4">RhyPub2mFocal</strain>
        <tissue evidence="4">Leaves</tissue>
    </source>
</reference>
<dbReference type="InterPro" id="IPR036770">
    <property type="entry name" value="Ankyrin_rpt-contain_sf"/>
</dbReference>
<evidence type="ECO:0000256" key="2">
    <source>
        <dbReference type="ARBA" id="ARBA00023043"/>
    </source>
</evidence>
<keyword evidence="5" id="KW-1185">Reference proteome</keyword>
<proteinExistence type="predicted"/>
<accession>A0AAV8HZA5</accession>
<sequence>MNALLKRLGKASRDGNINELKQLMNEDPTLLDSFDHDVLVREARDNPLHIAASYGHVDFTIEVLRLKPQLAGMPNKEGRLPLHFAAARGHVEVVKLFVNQQDAQKFSHYSESKYGYMPVHIAAINGKHTIVKMLVERCRDLSDKTTYRKETLIHLAVIANCLDSVCYLIIQGDHKFIASRGY</sequence>
<keyword evidence="2 3" id="KW-0040">ANK repeat</keyword>
<dbReference type="Proteomes" id="UP001140206">
    <property type="component" value="Chromosome 1"/>
</dbReference>
<dbReference type="GO" id="GO:0005886">
    <property type="term" value="C:plasma membrane"/>
    <property type="evidence" value="ECO:0007669"/>
    <property type="project" value="TreeGrafter"/>
</dbReference>
<protein>
    <submittedName>
        <fullName evidence="4">Ankyrin repeat-containing protein</fullName>
    </submittedName>
</protein>
<comment type="caution">
    <text evidence="4">The sequence shown here is derived from an EMBL/GenBank/DDBJ whole genome shotgun (WGS) entry which is preliminary data.</text>
</comment>
<dbReference type="EMBL" id="JAMFTS010000001">
    <property type="protein sequence ID" value="KAJ4820803.1"/>
    <property type="molecule type" value="Genomic_DNA"/>
</dbReference>
<organism evidence="4 5">
    <name type="scientific">Rhynchospora pubera</name>
    <dbReference type="NCBI Taxonomy" id="906938"/>
    <lineage>
        <taxon>Eukaryota</taxon>
        <taxon>Viridiplantae</taxon>
        <taxon>Streptophyta</taxon>
        <taxon>Embryophyta</taxon>
        <taxon>Tracheophyta</taxon>
        <taxon>Spermatophyta</taxon>
        <taxon>Magnoliopsida</taxon>
        <taxon>Liliopsida</taxon>
        <taxon>Poales</taxon>
        <taxon>Cyperaceae</taxon>
        <taxon>Cyperoideae</taxon>
        <taxon>Rhynchosporeae</taxon>
        <taxon>Rhynchospora</taxon>
    </lineage>
</organism>
<evidence type="ECO:0000313" key="4">
    <source>
        <dbReference type="EMBL" id="KAJ4820803.1"/>
    </source>
</evidence>
<dbReference type="SUPFAM" id="SSF48403">
    <property type="entry name" value="Ankyrin repeat"/>
    <property type="match status" value="1"/>
</dbReference>
<dbReference type="InterPro" id="IPR002110">
    <property type="entry name" value="Ankyrin_rpt"/>
</dbReference>
<dbReference type="AlphaFoldDB" id="A0AAV8HZA5"/>
<feature type="repeat" description="ANK" evidence="3">
    <location>
        <begin position="77"/>
        <end position="99"/>
    </location>
</feature>
<dbReference type="PANTHER" id="PTHR24186:SF38">
    <property type="entry name" value="ANKYRIN REPEAT FAMILY PROTEIN"/>
    <property type="match status" value="1"/>
</dbReference>
<dbReference type="PROSITE" id="PS50297">
    <property type="entry name" value="ANK_REP_REGION"/>
    <property type="match status" value="2"/>
</dbReference>
<dbReference type="PRINTS" id="PR01415">
    <property type="entry name" value="ANKYRIN"/>
</dbReference>
<gene>
    <name evidence="4" type="ORF">LUZ62_033369</name>
</gene>
<dbReference type="PANTHER" id="PTHR24186">
    <property type="entry name" value="PROTEIN PHOSPHATASE 1 REGULATORY SUBUNIT"/>
    <property type="match status" value="1"/>
</dbReference>
<dbReference type="Gene3D" id="1.25.40.20">
    <property type="entry name" value="Ankyrin repeat-containing domain"/>
    <property type="match status" value="1"/>
</dbReference>
<name>A0AAV8HZA5_9POAL</name>
<keyword evidence="1" id="KW-0677">Repeat</keyword>
<evidence type="ECO:0000256" key="3">
    <source>
        <dbReference type="PROSITE-ProRule" id="PRU00023"/>
    </source>
</evidence>
<evidence type="ECO:0000313" key="5">
    <source>
        <dbReference type="Proteomes" id="UP001140206"/>
    </source>
</evidence>
<evidence type="ECO:0000256" key="1">
    <source>
        <dbReference type="ARBA" id="ARBA00022737"/>
    </source>
</evidence>
<feature type="repeat" description="ANK" evidence="3">
    <location>
        <begin position="114"/>
        <end position="146"/>
    </location>
</feature>
<dbReference type="SMART" id="SM00248">
    <property type="entry name" value="ANK"/>
    <property type="match status" value="4"/>
</dbReference>
<dbReference type="Pfam" id="PF12796">
    <property type="entry name" value="Ank_2"/>
    <property type="match status" value="2"/>
</dbReference>
<dbReference type="PROSITE" id="PS50088">
    <property type="entry name" value="ANK_REPEAT"/>
    <property type="match status" value="2"/>
</dbReference>